<sequence length="326" mass="36315">MHRSLSFPFFILGCSFPFPSLSLSSKSPHRQLRRAFKKVDTFSHVNVAYVTMLACSLCSRQSCTFVWYKAFAERFSADSQKGVVRIVERVCADNTSEWHDPPTMAHKPFHSSSADATTEHQERACALSVAAITSSPPLLPCNCTGKVFQFSAKDVYILSDAQSPFTKGEADEEREQKITSLYPCYIAGGCPLVVQVQTVHTGTTHCEEAVRLFVRASLGAAEAVNRHFVYFYSLPKTRFDQWQRHSTVFDERIKRCRRRPSLVRADRFTDVSEVDCDVLEMIDLPLSKLVTRDAYCRHGAPSGGSGGACGAEPSVHNVEDVDAVPM</sequence>
<dbReference type="RefSeq" id="XP_015663895.1">
    <property type="nucleotide sequence ID" value="XM_015798375.1"/>
</dbReference>
<dbReference type="Proteomes" id="UP000037923">
    <property type="component" value="Unassembled WGS sequence"/>
</dbReference>
<dbReference type="GeneID" id="26902048"/>
<dbReference type="OrthoDB" id="262576at2759"/>
<protein>
    <submittedName>
        <fullName evidence="1">Uncharacterized protein</fullName>
    </submittedName>
</protein>
<name>A0A0M9G9K3_LEPPY</name>
<dbReference type="OMA" id="FPCYISC"/>
<accession>A0A0M9G9K3</accession>
<gene>
    <name evidence="1" type="ORF">ABB37_01753</name>
</gene>
<keyword evidence="2" id="KW-1185">Reference proteome</keyword>
<evidence type="ECO:0000313" key="2">
    <source>
        <dbReference type="Proteomes" id="UP000037923"/>
    </source>
</evidence>
<dbReference type="EMBL" id="LGTL01000002">
    <property type="protein sequence ID" value="KPA85456.1"/>
    <property type="molecule type" value="Genomic_DNA"/>
</dbReference>
<reference evidence="1 2" key="1">
    <citation type="submission" date="2015-07" db="EMBL/GenBank/DDBJ databases">
        <title>High-quality genome of monoxenous trypanosomatid Leptomonas pyrrhocoris.</title>
        <authorList>
            <person name="Flegontov P."/>
            <person name="Butenko A."/>
            <person name="Firsov S."/>
            <person name="Vlcek C."/>
            <person name="Logacheva M.D."/>
            <person name="Field M."/>
            <person name="Filatov D."/>
            <person name="Flegontova O."/>
            <person name="Gerasimov E."/>
            <person name="Jackson A.P."/>
            <person name="Kelly S."/>
            <person name="Opperdoes F."/>
            <person name="O'Reilly A."/>
            <person name="Votypka J."/>
            <person name="Yurchenko V."/>
            <person name="Lukes J."/>
        </authorList>
    </citation>
    <scope>NUCLEOTIDE SEQUENCE [LARGE SCALE GENOMIC DNA]</scope>
    <source>
        <strain evidence="1">H10</strain>
    </source>
</reference>
<organism evidence="1 2">
    <name type="scientific">Leptomonas pyrrhocoris</name>
    <name type="common">Firebug parasite</name>
    <dbReference type="NCBI Taxonomy" id="157538"/>
    <lineage>
        <taxon>Eukaryota</taxon>
        <taxon>Discoba</taxon>
        <taxon>Euglenozoa</taxon>
        <taxon>Kinetoplastea</taxon>
        <taxon>Metakinetoplastina</taxon>
        <taxon>Trypanosomatida</taxon>
        <taxon>Trypanosomatidae</taxon>
        <taxon>Leishmaniinae</taxon>
        <taxon>Leptomonas</taxon>
    </lineage>
</organism>
<dbReference type="AlphaFoldDB" id="A0A0M9G9K3"/>
<dbReference type="VEuPathDB" id="TriTrypDB:LpyrH10_02_7270"/>
<proteinExistence type="predicted"/>
<comment type="caution">
    <text evidence="1">The sequence shown here is derived from an EMBL/GenBank/DDBJ whole genome shotgun (WGS) entry which is preliminary data.</text>
</comment>
<evidence type="ECO:0000313" key="1">
    <source>
        <dbReference type="EMBL" id="KPA85456.1"/>
    </source>
</evidence>